<evidence type="ECO:0000256" key="1">
    <source>
        <dbReference type="SAM" id="MobiDB-lite"/>
    </source>
</evidence>
<evidence type="ECO:0000313" key="3">
    <source>
        <dbReference type="Proteomes" id="UP000784294"/>
    </source>
</evidence>
<feature type="compositionally biased region" description="Polar residues" evidence="1">
    <location>
        <begin position="7"/>
        <end position="17"/>
    </location>
</feature>
<evidence type="ECO:0000313" key="2">
    <source>
        <dbReference type="EMBL" id="VEL37198.1"/>
    </source>
</evidence>
<gene>
    <name evidence="2" type="ORF">PXEA_LOCUS30638</name>
</gene>
<protein>
    <submittedName>
        <fullName evidence="2">Uncharacterized protein</fullName>
    </submittedName>
</protein>
<feature type="region of interest" description="Disordered" evidence="1">
    <location>
        <begin position="76"/>
        <end position="100"/>
    </location>
</feature>
<comment type="caution">
    <text evidence="2">The sequence shown here is derived from an EMBL/GenBank/DDBJ whole genome shotgun (WGS) entry which is preliminary data.</text>
</comment>
<reference evidence="2" key="1">
    <citation type="submission" date="2018-11" db="EMBL/GenBank/DDBJ databases">
        <authorList>
            <consortium name="Pathogen Informatics"/>
        </authorList>
    </citation>
    <scope>NUCLEOTIDE SEQUENCE</scope>
</reference>
<feature type="region of interest" description="Disordered" evidence="1">
    <location>
        <begin position="1"/>
        <end position="20"/>
    </location>
</feature>
<sequence>MTKLRNQDNLSPYSGSITPGALRSVANSSLLRPLTRQSKLCDLMDNGCLSAGIRRSPSQPNLYRPSPDTDISYHGVNSSYGTTTPHAAAGNLARYSQESG</sequence>
<organism evidence="2 3">
    <name type="scientific">Protopolystoma xenopodis</name>
    <dbReference type="NCBI Taxonomy" id="117903"/>
    <lineage>
        <taxon>Eukaryota</taxon>
        <taxon>Metazoa</taxon>
        <taxon>Spiralia</taxon>
        <taxon>Lophotrochozoa</taxon>
        <taxon>Platyhelminthes</taxon>
        <taxon>Monogenea</taxon>
        <taxon>Polyopisthocotylea</taxon>
        <taxon>Polystomatidea</taxon>
        <taxon>Polystomatidae</taxon>
        <taxon>Protopolystoma</taxon>
    </lineage>
</organism>
<keyword evidence="3" id="KW-1185">Reference proteome</keyword>
<accession>A0A448XI66</accession>
<dbReference type="AlphaFoldDB" id="A0A448XI66"/>
<dbReference type="EMBL" id="CAAALY010254276">
    <property type="protein sequence ID" value="VEL37198.1"/>
    <property type="molecule type" value="Genomic_DNA"/>
</dbReference>
<dbReference type="Proteomes" id="UP000784294">
    <property type="component" value="Unassembled WGS sequence"/>
</dbReference>
<feature type="compositionally biased region" description="Polar residues" evidence="1">
    <location>
        <begin position="76"/>
        <end position="85"/>
    </location>
</feature>
<proteinExistence type="predicted"/>
<name>A0A448XI66_9PLAT</name>